<organism evidence="1 2">
    <name type="scientific">Pseudo-nitzschia multistriata</name>
    <dbReference type="NCBI Taxonomy" id="183589"/>
    <lineage>
        <taxon>Eukaryota</taxon>
        <taxon>Sar</taxon>
        <taxon>Stramenopiles</taxon>
        <taxon>Ochrophyta</taxon>
        <taxon>Bacillariophyta</taxon>
        <taxon>Bacillariophyceae</taxon>
        <taxon>Bacillariophycidae</taxon>
        <taxon>Bacillariales</taxon>
        <taxon>Bacillariaceae</taxon>
        <taxon>Pseudo-nitzschia</taxon>
    </lineage>
</organism>
<dbReference type="OrthoDB" id="47672at2759"/>
<proteinExistence type="predicted"/>
<reference evidence="1 2" key="1">
    <citation type="submission" date="2019-01" db="EMBL/GenBank/DDBJ databases">
        <authorList>
            <person name="Ferrante I. M."/>
        </authorList>
    </citation>
    <scope>NUCLEOTIDE SEQUENCE [LARGE SCALE GENOMIC DNA]</scope>
    <source>
        <strain evidence="1 2">B856</strain>
    </source>
</reference>
<accession>A0A448ZRH5</accession>
<gene>
    <name evidence="1" type="ORF">PSNMU_V1.4_AUG-EV-PASAV3_0117770</name>
</gene>
<protein>
    <submittedName>
        <fullName evidence="1">Uncharacterized protein</fullName>
    </submittedName>
</protein>
<evidence type="ECO:0000313" key="1">
    <source>
        <dbReference type="EMBL" id="VEU44651.1"/>
    </source>
</evidence>
<evidence type="ECO:0000313" key="2">
    <source>
        <dbReference type="Proteomes" id="UP000291116"/>
    </source>
</evidence>
<dbReference type="AlphaFoldDB" id="A0A448ZRH5"/>
<keyword evidence="2" id="KW-1185">Reference proteome</keyword>
<dbReference type="Proteomes" id="UP000291116">
    <property type="component" value="Unassembled WGS sequence"/>
</dbReference>
<sequence>MSLRRKTTEVRGTFRAPNLSVSKTHLSSLLVLAAFMLFLDFDFSTNFVPETGHQTNSTGNATDGVLQITRGQQHHHAYRTTNSTTAYRWIGENWIPPPGVPYFRGSDLRRLFRAENTLWLGDSTARQDYQTMNSILSAPDPDNVGNFAVMRNINKYKYSKNETFHCPARQPPVGTGCKFPCTGGLEFQDMGQVPGTDAGCDPNPPEIASGTTGNSSGVSRYGIGKFDFSAHVCFQGIPWMLRQDDIVHTIESNYSVLIISMGIWEVTRAWDCRIEGLTSSSVLTEALDALERLSGPELFVVWKTHGPVAGEKDLGAETVKLQSVARRWFESNRPEHMDLSDFGGVVLDGNRSFGEERLVGDLKPHWGATARTLSIQMASNSVHLKQQRNGIGGEGWNEQGRG</sequence>
<dbReference type="EMBL" id="CAACVS010000654">
    <property type="protein sequence ID" value="VEU44651.1"/>
    <property type="molecule type" value="Genomic_DNA"/>
</dbReference>
<name>A0A448ZRH5_9STRA</name>